<dbReference type="EMBL" id="NTJZ01000001">
    <property type="protein sequence ID" value="PDH35351.1"/>
    <property type="molecule type" value="Genomic_DNA"/>
</dbReference>
<dbReference type="PROSITE" id="PS51257">
    <property type="entry name" value="PROKAR_LIPOPROTEIN"/>
    <property type="match status" value="1"/>
</dbReference>
<name>A0A2A5WG22_9GAMM</name>
<reference evidence="2 3" key="1">
    <citation type="submission" date="2017-08" db="EMBL/GenBank/DDBJ databases">
        <title>Fine stratification of microbial communities through a metagenomic profile of the photic zone.</title>
        <authorList>
            <person name="Haro-Moreno J.M."/>
            <person name="Lopez-Perez M."/>
            <person name="De La Torre J."/>
            <person name="Picazo A."/>
            <person name="Camacho A."/>
            <person name="Rodriguez-Valera F."/>
        </authorList>
    </citation>
    <scope>NUCLEOTIDE SEQUENCE [LARGE SCALE GENOMIC DNA]</scope>
    <source>
        <strain evidence="2">MED-G28</strain>
    </source>
</reference>
<dbReference type="Proteomes" id="UP000219329">
    <property type="component" value="Unassembled WGS sequence"/>
</dbReference>
<feature type="region of interest" description="Disordered" evidence="1">
    <location>
        <begin position="95"/>
        <end position="116"/>
    </location>
</feature>
<accession>A0A2A5WG22</accession>
<organism evidence="2 3">
    <name type="scientific">OM182 bacterium MED-G28</name>
    <dbReference type="NCBI Taxonomy" id="1986256"/>
    <lineage>
        <taxon>Bacteria</taxon>
        <taxon>Pseudomonadati</taxon>
        <taxon>Pseudomonadota</taxon>
        <taxon>Gammaproteobacteria</taxon>
        <taxon>OMG group</taxon>
        <taxon>OM182 clade</taxon>
    </lineage>
</organism>
<gene>
    <name evidence="2" type="ORF">CNF02_01165</name>
</gene>
<evidence type="ECO:0000256" key="1">
    <source>
        <dbReference type="SAM" id="MobiDB-lite"/>
    </source>
</evidence>
<proteinExistence type="predicted"/>
<dbReference type="AlphaFoldDB" id="A0A2A5WG22"/>
<evidence type="ECO:0000313" key="3">
    <source>
        <dbReference type="Proteomes" id="UP000219329"/>
    </source>
</evidence>
<comment type="caution">
    <text evidence="2">The sequence shown here is derived from an EMBL/GenBank/DDBJ whole genome shotgun (WGS) entry which is preliminary data.</text>
</comment>
<evidence type="ECO:0000313" key="2">
    <source>
        <dbReference type="EMBL" id="PDH35351.1"/>
    </source>
</evidence>
<protein>
    <submittedName>
        <fullName evidence="2">Uncharacterized protein</fullName>
    </submittedName>
</protein>
<sequence length="116" mass="12858">MSKRLTEILLSFFLIIGLVSCGSLTEPNFYRMSEEELAAYNLTVLGPEQVRCVTMQITFNEAAETVCGTLEEIQEASQPIAPGAKVNRFYLPYSNDSRSRATNPAVRPTIQQGPIL</sequence>